<sequence length="59" mass="6298">MLHEQLESQFALHAAGLTALTNRPRRTAEDEAAIEAARAAVAETADAIRRIATATTARP</sequence>
<organism evidence="1 2">
    <name type="scientific">Dactylosporangium cerinum</name>
    <dbReference type="NCBI Taxonomy" id="1434730"/>
    <lineage>
        <taxon>Bacteria</taxon>
        <taxon>Bacillati</taxon>
        <taxon>Actinomycetota</taxon>
        <taxon>Actinomycetes</taxon>
        <taxon>Micromonosporales</taxon>
        <taxon>Micromonosporaceae</taxon>
        <taxon>Dactylosporangium</taxon>
    </lineage>
</organism>
<keyword evidence="2" id="KW-1185">Reference proteome</keyword>
<dbReference type="Proteomes" id="UP001595912">
    <property type="component" value="Unassembled WGS sequence"/>
</dbReference>
<name>A0ABV9VY30_9ACTN</name>
<evidence type="ECO:0000313" key="2">
    <source>
        <dbReference type="Proteomes" id="UP001595912"/>
    </source>
</evidence>
<evidence type="ECO:0000313" key="1">
    <source>
        <dbReference type="EMBL" id="MFC5001228.1"/>
    </source>
</evidence>
<proteinExistence type="predicted"/>
<accession>A0ABV9VY30</accession>
<comment type="caution">
    <text evidence="1">The sequence shown here is derived from an EMBL/GenBank/DDBJ whole genome shotgun (WGS) entry which is preliminary data.</text>
</comment>
<dbReference type="RefSeq" id="WP_380118025.1">
    <property type="nucleotide sequence ID" value="NZ_JBHSIU010000030.1"/>
</dbReference>
<reference evidence="2" key="1">
    <citation type="journal article" date="2019" name="Int. J. Syst. Evol. Microbiol.">
        <title>The Global Catalogue of Microorganisms (GCM) 10K type strain sequencing project: providing services to taxonomists for standard genome sequencing and annotation.</title>
        <authorList>
            <consortium name="The Broad Institute Genomics Platform"/>
            <consortium name="The Broad Institute Genome Sequencing Center for Infectious Disease"/>
            <person name="Wu L."/>
            <person name="Ma J."/>
        </authorList>
    </citation>
    <scope>NUCLEOTIDE SEQUENCE [LARGE SCALE GENOMIC DNA]</scope>
    <source>
        <strain evidence="2">CGMCC 4.7152</strain>
    </source>
</reference>
<dbReference type="EMBL" id="JBHSIU010000030">
    <property type="protein sequence ID" value="MFC5001228.1"/>
    <property type="molecule type" value="Genomic_DNA"/>
</dbReference>
<protein>
    <submittedName>
        <fullName evidence="1">Uncharacterized protein</fullName>
    </submittedName>
</protein>
<gene>
    <name evidence="1" type="ORF">ACFPIJ_25745</name>
</gene>